<dbReference type="SUPFAM" id="SSF56112">
    <property type="entry name" value="Protein kinase-like (PK-like)"/>
    <property type="match status" value="1"/>
</dbReference>
<dbReference type="Gene3D" id="3.90.1200.10">
    <property type="match status" value="1"/>
</dbReference>
<sequence length="426" mass="50071">SLVLVFSDFHLFTHTRKIYQYCLRVGMDFNLDIKKYIKTALEDQNFRTYKITLVGSGEKSDGYASDITFATVLATTEEDVEKTIEVVVKSSRRDFLQTNRNAYEREAYFYKTILPAFARFQKKNNIKHRFNSVPKCYKTVSDESMEVIVMENLRKNGYYLYDRKKPLDVDHLKCVLREYGKFHAISFALKTKSKVDFENLVNNFDDVTLDFFTESFKNSINRCLKRTCDIVKSMGYTKLYEMCNEILQKGADVTMIDILKTVEPESAILHGDCWNNNFLYKYEDTDRKIPSKVAILDWQISKLHSPVLDLSYFIYSTCSEEQLRHFDELLDTYYSSFSVFLKDLGCDPEKLFPFSTLRRHWKKYSLHGMLLTTSFLHVTICDKEEVPEFNDVEDLGAAIMNVNITDEAEYRRRLVAVISHYYNYNK</sequence>
<proteinExistence type="predicted"/>
<dbReference type="AlphaFoldDB" id="V5G1I7"/>
<dbReference type="SMART" id="SM00587">
    <property type="entry name" value="CHK"/>
    <property type="match status" value="1"/>
</dbReference>
<dbReference type="PANTHER" id="PTHR11012:SF30">
    <property type="entry name" value="PROTEIN KINASE-LIKE DOMAIN-CONTAINING"/>
    <property type="match status" value="1"/>
</dbReference>
<feature type="domain" description="CHK kinase-like" evidence="1">
    <location>
        <begin position="148"/>
        <end position="343"/>
    </location>
</feature>
<dbReference type="Pfam" id="PF02958">
    <property type="entry name" value="EcKL"/>
    <property type="match status" value="1"/>
</dbReference>
<evidence type="ECO:0000259" key="1">
    <source>
        <dbReference type="SMART" id="SM00587"/>
    </source>
</evidence>
<dbReference type="InterPro" id="IPR004119">
    <property type="entry name" value="EcKL"/>
</dbReference>
<name>V5G1I7_ANOGL</name>
<protein>
    <recommendedName>
        <fullName evidence="1">CHK kinase-like domain-containing protein</fullName>
    </recommendedName>
</protein>
<evidence type="ECO:0000313" key="2">
    <source>
        <dbReference type="EMBL" id="JAB63885.1"/>
    </source>
</evidence>
<accession>V5G1I7</accession>
<dbReference type="PANTHER" id="PTHR11012">
    <property type="entry name" value="PROTEIN KINASE-LIKE DOMAIN-CONTAINING"/>
    <property type="match status" value="1"/>
</dbReference>
<feature type="non-terminal residue" evidence="2">
    <location>
        <position position="1"/>
    </location>
</feature>
<organism evidence="2">
    <name type="scientific">Anoplophora glabripennis</name>
    <name type="common">Asian longhorn beetle</name>
    <name type="synonym">Anoplophora nobilis</name>
    <dbReference type="NCBI Taxonomy" id="217634"/>
    <lineage>
        <taxon>Eukaryota</taxon>
        <taxon>Metazoa</taxon>
        <taxon>Ecdysozoa</taxon>
        <taxon>Arthropoda</taxon>
        <taxon>Hexapoda</taxon>
        <taxon>Insecta</taxon>
        <taxon>Pterygota</taxon>
        <taxon>Neoptera</taxon>
        <taxon>Endopterygota</taxon>
        <taxon>Coleoptera</taxon>
        <taxon>Polyphaga</taxon>
        <taxon>Cucujiformia</taxon>
        <taxon>Chrysomeloidea</taxon>
        <taxon>Cerambycidae</taxon>
        <taxon>Lamiinae</taxon>
        <taxon>Lamiini</taxon>
        <taxon>Anoplophora</taxon>
    </lineage>
</organism>
<dbReference type="InterPro" id="IPR015897">
    <property type="entry name" value="CHK_kinase-like"/>
</dbReference>
<dbReference type="InterPro" id="IPR011009">
    <property type="entry name" value="Kinase-like_dom_sf"/>
</dbReference>
<dbReference type="EMBL" id="GALX01004581">
    <property type="protein sequence ID" value="JAB63885.1"/>
    <property type="molecule type" value="Transcribed_RNA"/>
</dbReference>
<reference evidence="2" key="1">
    <citation type="submission" date="2013-07" db="EMBL/GenBank/DDBJ databases">
        <title>Midgut Transcriptome Profiling of Anoplphora glabripennis, a Lignocellulose Degrading, Wood-Boring Cerambycid.</title>
        <authorList>
            <person name="Scully E.D."/>
            <person name="Hoover K."/>
            <person name="Carlson J.E."/>
            <person name="Tien M."/>
            <person name="Geib S.M."/>
        </authorList>
    </citation>
    <scope>NUCLEOTIDE SEQUENCE</scope>
</reference>